<sequence>MNSCAQLYTGWIYVSLVCLLTTSVKAYDEFKLDNTGFGVELMQIYQYDDFDDCRRVYPGFVYCTVQLRLLPDAASALWNSIQKYSASPRHFDRRTIEVGSCLQECSPSFDMTTGNVTAFLYTCLQAKIWSQYQLNSSIVLARCKSAADANATNESWMTGSAFIAWTVGALLLVIWATISDIGNASRVVKKINVSSSVIVRSFSIRRNLSNLIISDERAELNLGHLNGIRAITMMITLLSHSSIPLIRMPLKNVDQLEAQFDQSWFPLAMAGNTYTVQLFFVIGGLLLVVNVLQQTKESSTVGMPYFMDRVKNRLIRIFPTYMFVILFHSSWYPRLYDGPVGDRFKDHCVKNWWTNLLFVNNYIHPSEPELPKARKSCHDRHGIERFSDTMRDDLYSPSGRYGYDDSEICSPGNKNPAVLHQSVHTVRNKCWELLLRHACRHILLQF</sequence>
<dbReference type="InterPro" id="IPR052728">
    <property type="entry name" value="O2_lipid_transport_reg"/>
</dbReference>
<name>A0A182IXS4_ANOAO</name>
<accession>A0A182IXS4</accession>
<evidence type="ECO:0008006" key="2">
    <source>
        <dbReference type="Google" id="ProtNLM"/>
    </source>
</evidence>
<dbReference type="PANTHER" id="PTHR11161">
    <property type="entry name" value="O-ACYLTRANSFERASE"/>
    <property type="match status" value="1"/>
</dbReference>
<protein>
    <recommendedName>
        <fullName evidence="2">Acyltransferase 3 domain-containing protein</fullName>
    </recommendedName>
</protein>
<dbReference type="EnsemblMetazoa" id="AATE007542-RA">
    <property type="protein sequence ID" value="AATE007542-PA.1"/>
    <property type="gene ID" value="AATE007542"/>
</dbReference>
<dbReference type="AlphaFoldDB" id="A0A182IXS4"/>
<evidence type="ECO:0000313" key="1">
    <source>
        <dbReference type="EnsemblMetazoa" id="AATE007542-PA.1"/>
    </source>
</evidence>
<organism evidence="1">
    <name type="scientific">Anopheles atroparvus</name>
    <name type="common">European mosquito</name>
    <dbReference type="NCBI Taxonomy" id="41427"/>
    <lineage>
        <taxon>Eukaryota</taxon>
        <taxon>Metazoa</taxon>
        <taxon>Ecdysozoa</taxon>
        <taxon>Arthropoda</taxon>
        <taxon>Hexapoda</taxon>
        <taxon>Insecta</taxon>
        <taxon>Pterygota</taxon>
        <taxon>Neoptera</taxon>
        <taxon>Endopterygota</taxon>
        <taxon>Diptera</taxon>
        <taxon>Nematocera</taxon>
        <taxon>Culicoidea</taxon>
        <taxon>Culicidae</taxon>
        <taxon>Anophelinae</taxon>
        <taxon>Anopheles</taxon>
    </lineage>
</organism>
<reference evidence="1" key="1">
    <citation type="submission" date="2022-08" db="UniProtKB">
        <authorList>
            <consortium name="EnsemblMetazoa"/>
        </authorList>
    </citation>
    <scope>IDENTIFICATION</scope>
    <source>
        <strain evidence="1">EBRO</strain>
    </source>
</reference>
<dbReference type="VEuPathDB" id="VectorBase:AATE007542"/>
<dbReference type="PANTHER" id="PTHR11161:SF22">
    <property type="entry name" value="ACYLTRANSFERASE 3 DOMAIN-CONTAINING PROTEIN-RELATED"/>
    <property type="match status" value="1"/>
</dbReference>
<proteinExistence type="predicted"/>